<protein>
    <submittedName>
        <fullName evidence="2">Uncharacterized protein</fullName>
    </submittedName>
</protein>
<keyword evidence="3" id="KW-1185">Reference proteome</keyword>
<reference evidence="2 3" key="1">
    <citation type="submission" date="2017-08" db="EMBL/GenBank/DDBJ databases">
        <title>Acidophilic green algal genome provides insights into adaptation to an acidic environment.</title>
        <authorList>
            <person name="Hirooka S."/>
            <person name="Hirose Y."/>
            <person name="Kanesaki Y."/>
            <person name="Higuchi S."/>
            <person name="Fujiwara T."/>
            <person name="Onuma R."/>
            <person name="Era A."/>
            <person name="Ohbayashi R."/>
            <person name="Uzuka A."/>
            <person name="Nozaki H."/>
            <person name="Yoshikawa H."/>
            <person name="Miyagishima S.Y."/>
        </authorList>
    </citation>
    <scope>NUCLEOTIDE SEQUENCE [LARGE SCALE GENOMIC DNA]</scope>
    <source>
        <strain evidence="2 3">NIES-2499</strain>
    </source>
</reference>
<feature type="compositionally biased region" description="Basic and acidic residues" evidence="1">
    <location>
        <begin position="57"/>
        <end position="78"/>
    </location>
</feature>
<evidence type="ECO:0000256" key="1">
    <source>
        <dbReference type="SAM" id="MobiDB-lite"/>
    </source>
</evidence>
<proteinExistence type="predicted"/>
<evidence type="ECO:0000313" key="2">
    <source>
        <dbReference type="EMBL" id="GAX77790.1"/>
    </source>
</evidence>
<dbReference type="AlphaFoldDB" id="A0A250X4U8"/>
<evidence type="ECO:0000313" key="3">
    <source>
        <dbReference type="Proteomes" id="UP000232323"/>
    </source>
</evidence>
<name>A0A250X4U8_9CHLO</name>
<gene>
    <name evidence="2" type="ORF">CEUSTIGMA_g5233.t1</name>
</gene>
<feature type="region of interest" description="Disordered" evidence="1">
    <location>
        <begin position="35"/>
        <end position="78"/>
    </location>
</feature>
<organism evidence="2 3">
    <name type="scientific">Chlamydomonas eustigma</name>
    <dbReference type="NCBI Taxonomy" id="1157962"/>
    <lineage>
        <taxon>Eukaryota</taxon>
        <taxon>Viridiplantae</taxon>
        <taxon>Chlorophyta</taxon>
        <taxon>core chlorophytes</taxon>
        <taxon>Chlorophyceae</taxon>
        <taxon>CS clade</taxon>
        <taxon>Chlamydomonadales</taxon>
        <taxon>Chlamydomonadaceae</taxon>
        <taxon>Chlamydomonas</taxon>
    </lineage>
</organism>
<accession>A0A250X4U8</accession>
<comment type="caution">
    <text evidence="2">The sequence shown here is derived from an EMBL/GenBank/DDBJ whole genome shotgun (WGS) entry which is preliminary data.</text>
</comment>
<dbReference type="EMBL" id="BEGY01000027">
    <property type="protein sequence ID" value="GAX77790.1"/>
    <property type="molecule type" value="Genomic_DNA"/>
</dbReference>
<dbReference type="OrthoDB" id="10640455at2759"/>
<dbReference type="Proteomes" id="UP000232323">
    <property type="component" value="Unassembled WGS sequence"/>
</dbReference>
<sequence>MGKRKTRYVVDEVAIGNVTDVAAMDVKKSKRDSIAPGIVHVPMSSDDDEVGAHPKVKNKDQVDEKGGKRLSKSKEYARERNGAEKAQLWFRRCSRILRNCADEGLSKLIASSLVTWPMKDVHRVCSEWTPIVLSTVLTPDTCEPAWLAMLLGHYHRRYVAECCESWSVEDLQLIIPRLAVDMILYVLKRLCFECSDKYLSAKECQRDYMIVRGLYRSYGHFIIQSNKQNGVHSGVPTLT</sequence>